<feature type="region of interest" description="Disordered" evidence="5">
    <location>
        <begin position="1"/>
        <end position="40"/>
    </location>
</feature>
<dbReference type="Pfam" id="PF14998">
    <property type="entry name" value="Ripply"/>
    <property type="match status" value="1"/>
</dbReference>
<keyword evidence="4" id="KW-0539">Nucleus</keyword>
<comment type="caution">
    <text evidence="6">The sequence shown here is derived from an EMBL/GenBank/DDBJ whole genome shotgun (WGS) entry which is preliminary data.</text>
</comment>
<dbReference type="GO" id="GO:0000122">
    <property type="term" value="P:negative regulation of transcription by RNA polymerase II"/>
    <property type="evidence" value="ECO:0007669"/>
    <property type="project" value="TreeGrafter"/>
</dbReference>
<evidence type="ECO:0000256" key="1">
    <source>
        <dbReference type="ARBA" id="ARBA00004123"/>
    </source>
</evidence>
<feature type="region of interest" description="Disordered" evidence="5">
    <location>
        <begin position="81"/>
        <end position="101"/>
    </location>
</feature>
<dbReference type="AlphaFoldDB" id="A0A7L2Z5A5"/>
<dbReference type="EMBL" id="VZTM01036443">
    <property type="protein sequence ID" value="NXT01665.1"/>
    <property type="molecule type" value="Genomic_DNA"/>
</dbReference>
<reference evidence="6 7" key="1">
    <citation type="submission" date="2019-09" db="EMBL/GenBank/DDBJ databases">
        <title>Bird 10,000 Genomes (B10K) Project - Family phase.</title>
        <authorList>
            <person name="Zhang G."/>
        </authorList>
    </citation>
    <scope>NUCLEOTIDE SEQUENCE [LARGE SCALE GENOMIC DNA]</scope>
    <source>
        <strain evidence="6">B10K-DU-002-59</strain>
        <tissue evidence="6">Muscle</tissue>
    </source>
</reference>
<comment type="similarity">
    <text evidence="2">Belongs to the ripply family.</text>
</comment>
<sequence length="101" mass="11803">RSSPLWRPWLPQAEERTGRQREQTDAARTPEVTGDGSPDKTLAFFHHPVRLLWPKSKCFDYLYSVGEKLLENFPVQATLCLYEDSGSEEEDEEEEEEEEEE</sequence>
<evidence type="ECO:0000256" key="4">
    <source>
        <dbReference type="ARBA" id="ARBA00023242"/>
    </source>
</evidence>
<organism evidence="6 7">
    <name type="scientific">Jacana jacana</name>
    <name type="common">Wattled jacana</name>
    <name type="synonym">Parra jacana</name>
    <dbReference type="NCBI Taxonomy" id="54508"/>
    <lineage>
        <taxon>Eukaryota</taxon>
        <taxon>Metazoa</taxon>
        <taxon>Chordata</taxon>
        <taxon>Craniata</taxon>
        <taxon>Vertebrata</taxon>
        <taxon>Euteleostomi</taxon>
        <taxon>Archelosauria</taxon>
        <taxon>Archosauria</taxon>
        <taxon>Dinosauria</taxon>
        <taxon>Saurischia</taxon>
        <taxon>Theropoda</taxon>
        <taxon>Coelurosauria</taxon>
        <taxon>Aves</taxon>
        <taxon>Neognathae</taxon>
        <taxon>Neoaves</taxon>
        <taxon>Charadriiformes</taxon>
        <taxon>Jacanidae</taxon>
        <taxon>Jacana</taxon>
    </lineage>
</organism>
<dbReference type="Proteomes" id="UP000550086">
    <property type="component" value="Unassembled WGS sequence"/>
</dbReference>
<dbReference type="PANTHER" id="PTHR16770:SF5">
    <property type="entry name" value="PROTEIN RIPPLY1"/>
    <property type="match status" value="1"/>
</dbReference>
<evidence type="ECO:0000313" key="6">
    <source>
        <dbReference type="EMBL" id="NXT01665.1"/>
    </source>
</evidence>
<dbReference type="GO" id="GO:0005634">
    <property type="term" value="C:nucleus"/>
    <property type="evidence" value="ECO:0007669"/>
    <property type="project" value="UniProtKB-SubCell"/>
</dbReference>
<dbReference type="InterPro" id="IPR028127">
    <property type="entry name" value="Ripply_fam"/>
</dbReference>
<evidence type="ECO:0000313" key="7">
    <source>
        <dbReference type="Proteomes" id="UP000550086"/>
    </source>
</evidence>
<gene>
    <name evidence="6" type="primary">Ripply1</name>
    <name evidence="6" type="ORF">JACJAC_R11381</name>
</gene>
<dbReference type="GO" id="GO:0009880">
    <property type="term" value="P:embryonic pattern specification"/>
    <property type="evidence" value="ECO:0007669"/>
    <property type="project" value="TreeGrafter"/>
</dbReference>
<name>A0A7L2Z5A5_JACJC</name>
<evidence type="ECO:0000256" key="5">
    <source>
        <dbReference type="SAM" id="MobiDB-lite"/>
    </source>
</evidence>
<evidence type="ECO:0000256" key="2">
    <source>
        <dbReference type="ARBA" id="ARBA00006944"/>
    </source>
</evidence>
<evidence type="ECO:0000256" key="3">
    <source>
        <dbReference type="ARBA" id="ARBA00022473"/>
    </source>
</evidence>
<accession>A0A7L2Z5A5</accession>
<dbReference type="OrthoDB" id="9905973at2759"/>
<proteinExistence type="inferred from homology"/>
<protein>
    <submittedName>
        <fullName evidence="6">RIPP1 protein</fullName>
    </submittedName>
</protein>
<keyword evidence="7" id="KW-1185">Reference proteome</keyword>
<feature type="compositionally biased region" description="Basic and acidic residues" evidence="5">
    <location>
        <begin position="13"/>
        <end position="25"/>
    </location>
</feature>
<feature type="non-terminal residue" evidence="6">
    <location>
        <position position="101"/>
    </location>
</feature>
<comment type="subcellular location">
    <subcellularLocation>
        <location evidence="1">Nucleus</location>
    </subcellularLocation>
</comment>
<feature type="non-terminal residue" evidence="6">
    <location>
        <position position="1"/>
    </location>
</feature>
<keyword evidence="3" id="KW-0217">Developmental protein</keyword>
<feature type="compositionally biased region" description="Acidic residues" evidence="5">
    <location>
        <begin position="85"/>
        <end position="101"/>
    </location>
</feature>
<dbReference type="PANTHER" id="PTHR16770">
    <property type="entry name" value="PROTEIN RIPPLY-LIKE"/>
    <property type="match status" value="1"/>
</dbReference>